<feature type="compositionally biased region" description="Basic and acidic residues" evidence="8">
    <location>
        <begin position="215"/>
        <end position="225"/>
    </location>
</feature>
<dbReference type="Proteomes" id="UP001152799">
    <property type="component" value="Chromosome 5"/>
</dbReference>
<dbReference type="GO" id="GO:0006364">
    <property type="term" value="P:rRNA processing"/>
    <property type="evidence" value="ECO:0007669"/>
    <property type="project" value="UniProtKB-KW"/>
</dbReference>
<comment type="function">
    <text evidence="5">Involved in rRNA-processing and ribosome biogenesis.</text>
</comment>
<evidence type="ECO:0000256" key="4">
    <source>
        <dbReference type="ARBA" id="ARBA00023242"/>
    </source>
</evidence>
<dbReference type="SUPFAM" id="SSF88723">
    <property type="entry name" value="PIN domain-like"/>
    <property type="match status" value="1"/>
</dbReference>
<proteinExistence type="inferred from homology"/>
<dbReference type="Pfam" id="PF04900">
    <property type="entry name" value="Fcf1"/>
    <property type="match status" value="1"/>
</dbReference>
<comment type="subcellular location">
    <subcellularLocation>
        <location evidence="1">Nucleus</location>
        <location evidence="1">Nucleolus</location>
    </subcellularLocation>
</comment>
<feature type="domain" description="UTP23 sensor motif region" evidence="9">
    <location>
        <begin position="188"/>
        <end position="207"/>
    </location>
</feature>
<evidence type="ECO:0000313" key="10">
    <source>
        <dbReference type="EMBL" id="CAG9769769.1"/>
    </source>
</evidence>
<dbReference type="InterPro" id="IPR029060">
    <property type="entry name" value="PIN-like_dom_sf"/>
</dbReference>
<evidence type="ECO:0000256" key="2">
    <source>
        <dbReference type="ARBA" id="ARBA00022517"/>
    </source>
</evidence>
<dbReference type="PANTHER" id="PTHR12416">
    <property type="entry name" value="RRNA-PROCESSING PROTEIN UTP23 HOMOLOG"/>
    <property type="match status" value="1"/>
</dbReference>
<name>A0A9N9MT10_9CUCU</name>
<evidence type="ECO:0000256" key="1">
    <source>
        <dbReference type="ARBA" id="ARBA00004604"/>
    </source>
</evidence>
<reference evidence="10" key="1">
    <citation type="submission" date="2022-01" db="EMBL/GenBank/DDBJ databases">
        <authorList>
            <person name="King R."/>
        </authorList>
    </citation>
    <scope>NUCLEOTIDE SEQUENCE</scope>
</reference>
<evidence type="ECO:0000256" key="5">
    <source>
        <dbReference type="ARBA" id="ARBA00037300"/>
    </source>
</evidence>
<comment type="similarity">
    <text evidence="6">Belongs to the UTP23/FCF1 family. UTP23 subfamily.</text>
</comment>
<dbReference type="InterPro" id="IPR057776">
    <property type="entry name" value="UTP23_sensor"/>
</dbReference>
<dbReference type="Pfam" id="PF24779">
    <property type="entry name" value="UTP23_sensor"/>
    <property type="match status" value="1"/>
</dbReference>
<dbReference type="InterPro" id="IPR006984">
    <property type="entry name" value="Fcf1/UTP23"/>
</dbReference>
<sequence length="255" mass="29285">MKIRRYKKVNKNLNYYTNNFGFRKPYQLLADGTFCFAALNNKINIADDVPKYLQSEIKLVTTQCAILEMESLGQKLAGALLILKNYIVHKCGHEGKPLPGSRCILSMVCKDNPSHYIVCTQDRDLQEKLRNLAGVPLLYLHSKTPVLEPPSPATVKRAEEKISGLVQSEVEKINKLKMEEGIKIEEQKFKKRKKKGANPLSCKKKQKKTQNSPIQKKESRPEMEKKKRKKVRIPQHVKEEILKRTFNKINEGANI</sequence>
<evidence type="ECO:0000256" key="6">
    <source>
        <dbReference type="ARBA" id="ARBA00038503"/>
    </source>
</evidence>
<accession>A0A9N9MT10</accession>
<evidence type="ECO:0000259" key="9">
    <source>
        <dbReference type="Pfam" id="PF24779"/>
    </source>
</evidence>
<evidence type="ECO:0000256" key="3">
    <source>
        <dbReference type="ARBA" id="ARBA00022552"/>
    </source>
</evidence>
<dbReference type="AlphaFoldDB" id="A0A9N9MT10"/>
<feature type="compositionally biased region" description="Basic residues" evidence="8">
    <location>
        <begin position="190"/>
        <end position="208"/>
    </location>
</feature>
<protein>
    <recommendedName>
        <fullName evidence="7">rRNA-processing protein UTP23 homolog</fullName>
    </recommendedName>
</protein>
<dbReference type="Gene3D" id="3.40.50.1010">
    <property type="entry name" value="5'-nuclease"/>
    <property type="match status" value="1"/>
</dbReference>
<keyword evidence="4" id="KW-0539">Nucleus</keyword>
<dbReference type="EMBL" id="OU892281">
    <property type="protein sequence ID" value="CAG9769769.1"/>
    <property type="molecule type" value="Genomic_DNA"/>
</dbReference>
<keyword evidence="2" id="KW-0690">Ribosome biogenesis</keyword>
<keyword evidence="11" id="KW-1185">Reference proteome</keyword>
<dbReference type="CDD" id="cd09866">
    <property type="entry name" value="PIN_Fcf1-Utp23-H"/>
    <property type="match status" value="1"/>
</dbReference>
<evidence type="ECO:0000313" key="11">
    <source>
        <dbReference type="Proteomes" id="UP001152799"/>
    </source>
</evidence>
<dbReference type="GO" id="GO:0032040">
    <property type="term" value="C:small-subunit processome"/>
    <property type="evidence" value="ECO:0007669"/>
    <property type="project" value="InterPro"/>
</dbReference>
<dbReference type="OrthoDB" id="25675at2759"/>
<evidence type="ECO:0000256" key="7">
    <source>
        <dbReference type="ARBA" id="ARBA00071400"/>
    </source>
</evidence>
<feature type="region of interest" description="Disordered" evidence="8">
    <location>
        <begin position="190"/>
        <end position="232"/>
    </location>
</feature>
<organism evidence="10 11">
    <name type="scientific">Ceutorhynchus assimilis</name>
    <name type="common">cabbage seed weevil</name>
    <dbReference type="NCBI Taxonomy" id="467358"/>
    <lineage>
        <taxon>Eukaryota</taxon>
        <taxon>Metazoa</taxon>
        <taxon>Ecdysozoa</taxon>
        <taxon>Arthropoda</taxon>
        <taxon>Hexapoda</taxon>
        <taxon>Insecta</taxon>
        <taxon>Pterygota</taxon>
        <taxon>Neoptera</taxon>
        <taxon>Endopterygota</taxon>
        <taxon>Coleoptera</taxon>
        <taxon>Polyphaga</taxon>
        <taxon>Cucujiformia</taxon>
        <taxon>Curculionidae</taxon>
        <taxon>Ceutorhynchinae</taxon>
        <taxon>Ceutorhynchus</taxon>
    </lineage>
</organism>
<gene>
    <name evidence="10" type="ORF">CEUTPL_LOCUS10267</name>
</gene>
<evidence type="ECO:0000256" key="8">
    <source>
        <dbReference type="SAM" id="MobiDB-lite"/>
    </source>
</evidence>
<keyword evidence="3" id="KW-0698">rRNA processing</keyword>
<dbReference type="FunFam" id="3.40.50.1010:FF:000006">
    <property type="entry name" value="rRNA-processing protein UTP23 homolog"/>
    <property type="match status" value="1"/>
</dbReference>